<evidence type="ECO:0000256" key="1">
    <source>
        <dbReference type="SAM" id="MobiDB-lite"/>
    </source>
</evidence>
<feature type="non-terminal residue" evidence="2">
    <location>
        <position position="135"/>
    </location>
</feature>
<gene>
    <name evidence="2" type="ORF">B296_00053508</name>
</gene>
<sequence>MTNYMPQWWRKRNGNSGVAANVHGAEGCVVGGTDTDEGRRWVFGNSVKAVVMPNGLPKIHTHGGGAGKKEPENGICHDDSAPPVKAQTIDELHSLQKKRSAPTTPIKDGLQQQQGNAAFATISEEERHKLQLQSI</sequence>
<dbReference type="AlphaFoldDB" id="A0A426XAE8"/>
<organism evidence="2 3">
    <name type="scientific">Ensete ventricosum</name>
    <name type="common">Abyssinian banana</name>
    <name type="synonym">Musa ensete</name>
    <dbReference type="NCBI Taxonomy" id="4639"/>
    <lineage>
        <taxon>Eukaryota</taxon>
        <taxon>Viridiplantae</taxon>
        <taxon>Streptophyta</taxon>
        <taxon>Embryophyta</taxon>
        <taxon>Tracheophyta</taxon>
        <taxon>Spermatophyta</taxon>
        <taxon>Magnoliopsida</taxon>
        <taxon>Liliopsida</taxon>
        <taxon>Zingiberales</taxon>
        <taxon>Musaceae</taxon>
        <taxon>Ensete</taxon>
    </lineage>
</organism>
<dbReference type="EMBL" id="AMZH03023594">
    <property type="protein sequence ID" value="RRT36457.1"/>
    <property type="molecule type" value="Genomic_DNA"/>
</dbReference>
<name>A0A426XAE8_ENSVE</name>
<proteinExistence type="predicted"/>
<dbReference type="Proteomes" id="UP000287651">
    <property type="component" value="Unassembled WGS sequence"/>
</dbReference>
<feature type="compositionally biased region" description="Basic and acidic residues" evidence="1">
    <location>
        <begin position="67"/>
        <end position="80"/>
    </location>
</feature>
<accession>A0A426XAE8</accession>
<evidence type="ECO:0000313" key="2">
    <source>
        <dbReference type="EMBL" id="RRT36457.1"/>
    </source>
</evidence>
<evidence type="ECO:0000313" key="3">
    <source>
        <dbReference type="Proteomes" id="UP000287651"/>
    </source>
</evidence>
<protein>
    <submittedName>
        <fullName evidence="2">Uncharacterized protein</fullName>
    </submittedName>
</protein>
<reference evidence="2 3" key="1">
    <citation type="journal article" date="2014" name="Agronomy (Basel)">
        <title>A Draft Genome Sequence for Ensete ventricosum, the Drought-Tolerant Tree Against Hunger.</title>
        <authorList>
            <person name="Harrison J."/>
            <person name="Moore K.A."/>
            <person name="Paszkiewicz K."/>
            <person name="Jones T."/>
            <person name="Grant M."/>
            <person name="Ambacheew D."/>
            <person name="Muzemil S."/>
            <person name="Studholme D.J."/>
        </authorList>
    </citation>
    <scope>NUCLEOTIDE SEQUENCE [LARGE SCALE GENOMIC DNA]</scope>
</reference>
<feature type="region of interest" description="Disordered" evidence="1">
    <location>
        <begin position="54"/>
        <end position="80"/>
    </location>
</feature>
<comment type="caution">
    <text evidence="2">The sequence shown here is derived from an EMBL/GenBank/DDBJ whole genome shotgun (WGS) entry which is preliminary data.</text>
</comment>